<dbReference type="Proteomes" id="UP000805649">
    <property type="component" value="Unassembled WGS sequence"/>
</dbReference>
<accession>A0ACC3ZLX9</accession>
<organism evidence="1 2">
    <name type="scientific">Colletotrichum truncatum</name>
    <name type="common">Anthracnose fungus</name>
    <name type="synonym">Colletotrichum capsici</name>
    <dbReference type="NCBI Taxonomy" id="5467"/>
    <lineage>
        <taxon>Eukaryota</taxon>
        <taxon>Fungi</taxon>
        <taxon>Dikarya</taxon>
        <taxon>Ascomycota</taxon>
        <taxon>Pezizomycotina</taxon>
        <taxon>Sordariomycetes</taxon>
        <taxon>Hypocreomycetidae</taxon>
        <taxon>Glomerellales</taxon>
        <taxon>Glomerellaceae</taxon>
        <taxon>Colletotrichum</taxon>
        <taxon>Colletotrichum truncatum species complex</taxon>
    </lineage>
</organism>
<evidence type="ECO:0000313" key="2">
    <source>
        <dbReference type="Proteomes" id="UP000805649"/>
    </source>
</evidence>
<evidence type="ECO:0000313" key="1">
    <source>
        <dbReference type="EMBL" id="KAL0945022.1"/>
    </source>
</evidence>
<name>A0ACC3ZLX9_COLTU</name>
<proteinExistence type="predicted"/>
<comment type="caution">
    <text evidence="1">The sequence shown here is derived from an EMBL/GenBank/DDBJ whole genome shotgun (WGS) entry which is preliminary data.</text>
</comment>
<gene>
    <name evidence="1" type="ORF">CTRU02_202909</name>
</gene>
<protein>
    <submittedName>
        <fullName evidence="1">Bacterial alpha-l-rhamnosidase domain-containing protein</fullName>
    </submittedName>
</protein>
<dbReference type="EMBL" id="VUJX02000001">
    <property type="protein sequence ID" value="KAL0945022.1"/>
    <property type="molecule type" value="Genomic_DNA"/>
</dbReference>
<keyword evidence="2" id="KW-1185">Reference proteome</keyword>
<sequence length="500" mass="55645">MPNDKDRGGFRYLTLFQTENSVLNITDVTLEIGFQPTCENLRAYKGYFHSNDQDLNEIWYSGANTLQTNCIARDTGRRLVCSVAGWGSSVVLGTGDTFLVDRAKRDRWFWPVDMGVAVPAAFVSTGEMESTRNSLQSMFDAQSDNGELPYSGQPRNSKGSDMYHMWSLVGTYNYVWYTGDINWLKSIWPMYQKALDFTYNKVTGSGLLHVDRDDDWGRYVNQINGSAPNMLLYRTLISGARLANYLGSDLGSTDSAQAKTLSQNNLTHFWDETKGAFTDTPGKTGLWPQDSNSMAVVFGVVEAGSSYAQAVATYLTRNWTPIGSKSPGLPRNIFPFTSSIEIEAHFKAGRGDRADELIRSCCGWYLNNPNGTQSTVIEGYLQDGSFGYRDTRGYRNDKSYISHSHGWSAGPTSALAEYLVGLQVEVPAGLEWRLKPVFAGVTEAQAGFTTLRGKFQAKWSIKDGQATVAWDFPLSTKGWIGIPGIEPFRTKGKEYRKVNL</sequence>
<reference evidence="1 2" key="1">
    <citation type="journal article" date="2020" name="Phytopathology">
        <title>Genome Sequence Resources of Colletotrichum truncatum, C. plurivorum, C. musicola, and C. sojae: Four Species Pathogenic to Soybean (Glycine max).</title>
        <authorList>
            <person name="Rogerio F."/>
            <person name="Boufleur T.R."/>
            <person name="Ciampi-Guillardi M."/>
            <person name="Sukno S.A."/>
            <person name="Thon M.R."/>
            <person name="Massola Junior N.S."/>
            <person name="Baroncelli R."/>
        </authorList>
    </citation>
    <scope>NUCLEOTIDE SEQUENCE [LARGE SCALE GENOMIC DNA]</scope>
    <source>
        <strain evidence="1 2">CMES1059</strain>
    </source>
</reference>